<feature type="transmembrane region" description="Helical" evidence="7">
    <location>
        <begin position="151"/>
        <end position="169"/>
    </location>
</feature>
<dbReference type="VEuPathDB" id="AmoebaDB:NF0089990"/>
<dbReference type="Proteomes" id="UP000444721">
    <property type="component" value="Unassembled WGS sequence"/>
</dbReference>
<name>A0A6A5BMK9_NAEFO</name>
<feature type="transmembrane region" description="Helical" evidence="7">
    <location>
        <begin position="218"/>
        <end position="244"/>
    </location>
</feature>
<sequence length="462" mass="53063">MFHWNEFEPQKKALRTISLFSQAHRRDTCNKIMPSYIDIDTGEESGWRSRLRAIKPRRLTLTRTVYASFLVIAFLVALFLREGLFGFFDNVPFGQDVKNWFLSSVLSRVQGKYAVYRVCFGCFCYYLLFAFLASRLFCVGDRVRLYIQNKWFIVKLPLFTLFMIIPFFIPDVFLYGFAWFSLVMACIFIIVQLIILIDFSFSSAEWFRAKGDDSSYGFWDYLMLAIAFLFYVLAVAFVIVEFVFFGAGADCHLNRFFISFTVVAAVISTIIAMVLKRGIYPTGLIFLYTAFLCWSALTSDPSKACNSLGDFSQQGGTNSTASSIITIVISVLITVFAIVRSAISTGLSFSSFFTMSRHPDDNKSTNNDDDEEVDENDQDDDAKRAECSELFYAHVVFMFSSCYMSCVLANWDILSMQDEQWYVDHSLAAMWVKIATQWVCMGIFGWALIAPKVLKRYRDFDY</sequence>
<evidence type="ECO:0000256" key="5">
    <source>
        <dbReference type="ARBA" id="ARBA00023136"/>
    </source>
</evidence>
<dbReference type="PANTHER" id="PTHR10383:SF9">
    <property type="entry name" value="SERINE INCORPORATOR, ISOFORM F"/>
    <property type="match status" value="1"/>
</dbReference>
<feature type="transmembrane region" description="Helical" evidence="7">
    <location>
        <begin position="319"/>
        <end position="339"/>
    </location>
</feature>
<evidence type="ECO:0000256" key="4">
    <source>
        <dbReference type="ARBA" id="ARBA00022989"/>
    </source>
</evidence>
<evidence type="ECO:0000256" key="7">
    <source>
        <dbReference type="SAM" id="Phobius"/>
    </source>
</evidence>
<comment type="subcellular location">
    <subcellularLocation>
        <location evidence="1">Membrane</location>
        <topology evidence="1">Multi-pass membrane protein</topology>
    </subcellularLocation>
</comment>
<organism evidence="8 9">
    <name type="scientific">Naegleria fowleri</name>
    <name type="common">Brain eating amoeba</name>
    <dbReference type="NCBI Taxonomy" id="5763"/>
    <lineage>
        <taxon>Eukaryota</taxon>
        <taxon>Discoba</taxon>
        <taxon>Heterolobosea</taxon>
        <taxon>Tetramitia</taxon>
        <taxon>Eutetramitia</taxon>
        <taxon>Vahlkampfiidae</taxon>
        <taxon>Naegleria</taxon>
    </lineage>
</organism>
<reference evidence="8 9" key="1">
    <citation type="journal article" date="2019" name="Sci. Rep.">
        <title>Nanopore sequencing improves the draft genome of the human pathogenic amoeba Naegleria fowleri.</title>
        <authorList>
            <person name="Liechti N."/>
            <person name="Schurch N."/>
            <person name="Bruggmann R."/>
            <person name="Wittwer M."/>
        </authorList>
    </citation>
    <scope>NUCLEOTIDE SEQUENCE [LARGE SCALE GENOMIC DNA]</scope>
    <source>
        <strain evidence="8 9">ATCC 30894</strain>
    </source>
</reference>
<feature type="transmembrane region" description="Helical" evidence="7">
    <location>
        <begin position="114"/>
        <end position="139"/>
    </location>
</feature>
<evidence type="ECO:0000256" key="2">
    <source>
        <dbReference type="ARBA" id="ARBA00006665"/>
    </source>
</evidence>
<dbReference type="OrthoDB" id="5963193at2759"/>
<evidence type="ECO:0008006" key="10">
    <source>
        <dbReference type="Google" id="ProtNLM"/>
    </source>
</evidence>
<dbReference type="GeneID" id="68113497"/>
<feature type="transmembrane region" description="Helical" evidence="7">
    <location>
        <begin position="256"/>
        <end position="275"/>
    </location>
</feature>
<feature type="transmembrane region" description="Helical" evidence="7">
    <location>
        <begin position="390"/>
        <end position="411"/>
    </location>
</feature>
<keyword evidence="3 7" id="KW-0812">Transmembrane</keyword>
<keyword evidence="9" id="KW-1185">Reference proteome</keyword>
<evidence type="ECO:0000256" key="6">
    <source>
        <dbReference type="SAM" id="MobiDB-lite"/>
    </source>
</evidence>
<dbReference type="EMBL" id="VFQX01000051">
    <property type="protein sequence ID" value="KAF0974805.1"/>
    <property type="molecule type" value="Genomic_DNA"/>
</dbReference>
<keyword evidence="5 7" id="KW-0472">Membrane</keyword>
<feature type="transmembrane region" description="Helical" evidence="7">
    <location>
        <begin position="60"/>
        <end position="80"/>
    </location>
</feature>
<feature type="transmembrane region" description="Helical" evidence="7">
    <location>
        <begin position="282"/>
        <end position="299"/>
    </location>
</feature>
<proteinExistence type="inferred from homology"/>
<accession>A0A6A5BMK9</accession>
<protein>
    <recommendedName>
        <fullName evidence="10">Serine incorporator</fullName>
    </recommendedName>
</protein>
<dbReference type="RefSeq" id="XP_044559518.1">
    <property type="nucleotide sequence ID" value="XM_044709896.1"/>
</dbReference>
<dbReference type="VEuPathDB" id="AmoebaDB:NfTy_076960"/>
<comment type="caution">
    <text evidence="8">The sequence shown here is derived from an EMBL/GenBank/DDBJ whole genome shotgun (WGS) entry which is preliminary data.</text>
</comment>
<dbReference type="GO" id="GO:0016020">
    <property type="term" value="C:membrane"/>
    <property type="evidence" value="ECO:0007669"/>
    <property type="project" value="UniProtKB-SubCell"/>
</dbReference>
<dbReference type="InterPro" id="IPR005016">
    <property type="entry name" value="TDE1/TMS"/>
</dbReference>
<evidence type="ECO:0000256" key="3">
    <source>
        <dbReference type="ARBA" id="ARBA00022692"/>
    </source>
</evidence>
<feature type="transmembrane region" description="Helical" evidence="7">
    <location>
        <begin position="175"/>
        <end position="197"/>
    </location>
</feature>
<evidence type="ECO:0000313" key="9">
    <source>
        <dbReference type="Proteomes" id="UP000444721"/>
    </source>
</evidence>
<dbReference type="AlphaFoldDB" id="A0A6A5BMK9"/>
<feature type="region of interest" description="Disordered" evidence="6">
    <location>
        <begin position="359"/>
        <end position="380"/>
    </location>
</feature>
<gene>
    <name evidence="8" type="ORF">FDP41_006279</name>
</gene>
<feature type="compositionally biased region" description="Acidic residues" evidence="6">
    <location>
        <begin position="367"/>
        <end position="380"/>
    </location>
</feature>
<feature type="transmembrane region" description="Helical" evidence="7">
    <location>
        <begin position="431"/>
        <end position="449"/>
    </location>
</feature>
<keyword evidence="4 7" id="KW-1133">Transmembrane helix</keyword>
<dbReference type="Pfam" id="PF03348">
    <property type="entry name" value="Serinc"/>
    <property type="match status" value="1"/>
</dbReference>
<dbReference type="OMA" id="DKHCNPL"/>
<dbReference type="VEuPathDB" id="AmoebaDB:FDP41_006279"/>
<comment type="similarity">
    <text evidence="2">Belongs to the TDE1 family.</text>
</comment>
<dbReference type="PANTHER" id="PTHR10383">
    <property type="entry name" value="SERINE INCORPORATOR"/>
    <property type="match status" value="1"/>
</dbReference>
<evidence type="ECO:0000256" key="1">
    <source>
        <dbReference type="ARBA" id="ARBA00004141"/>
    </source>
</evidence>
<evidence type="ECO:0000313" key="8">
    <source>
        <dbReference type="EMBL" id="KAF0974805.1"/>
    </source>
</evidence>